<protein>
    <submittedName>
        <fullName evidence="2">Uncharacterized protein</fullName>
    </submittedName>
</protein>
<feature type="compositionally biased region" description="Basic residues" evidence="1">
    <location>
        <begin position="1"/>
        <end position="14"/>
    </location>
</feature>
<evidence type="ECO:0000313" key="3">
    <source>
        <dbReference type="Proteomes" id="UP001291623"/>
    </source>
</evidence>
<dbReference type="Proteomes" id="UP001291623">
    <property type="component" value="Unassembled WGS sequence"/>
</dbReference>
<gene>
    <name evidence="2" type="ORF">RND71_014011</name>
</gene>
<comment type="caution">
    <text evidence="2">The sequence shown here is derived from an EMBL/GenBank/DDBJ whole genome shotgun (WGS) entry which is preliminary data.</text>
</comment>
<feature type="region of interest" description="Disordered" evidence="1">
    <location>
        <begin position="1"/>
        <end position="20"/>
    </location>
</feature>
<name>A0AAE1VJJ9_9SOLA</name>
<dbReference type="AlphaFoldDB" id="A0AAE1VJJ9"/>
<reference evidence="2" key="1">
    <citation type="submission" date="2023-12" db="EMBL/GenBank/DDBJ databases">
        <title>Genome assembly of Anisodus tanguticus.</title>
        <authorList>
            <person name="Wang Y.-J."/>
        </authorList>
    </citation>
    <scope>NUCLEOTIDE SEQUENCE</scope>
    <source>
        <strain evidence="2">KB-2021</strain>
        <tissue evidence="2">Leaf</tissue>
    </source>
</reference>
<organism evidence="2 3">
    <name type="scientific">Anisodus tanguticus</name>
    <dbReference type="NCBI Taxonomy" id="243964"/>
    <lineage>
        <taxon>Eukaryota</taxon>
        <taxon>Viridiplantae</taxon>
        <taxon>Streptophyta</taxon>
        <taxon>Embryophyta</taxon>
        <taxon>Tracheophyta</taxon>
        <taxon>Spermatophyta</taxon>
        <taxon>Magnoliopsida</taxon>
        <taxon>eudicotyledons</taxon>
        <taxon>Gunneridae</taxon>
        <taxon>Pentapetalae</taxon>
        <taxon>asterids</taxon>
        <taxon>lamiids</taxon>
        <taxon>Solanales</taxon>
        <taxon>Solanaceae</taxon>
        <taxon>Solanoideae</taxon>
        <taxon>Hyoscyameae</taxon>
        <taxon>Anisodus</taxon>
    </lineage>
</organism>
<dbReference type="EMBL" id="JAVYJV010000007">
    <property type="protein sequence ID" value="KAK4366131.1"/>
    <property type="molecule type" value="Genomic_DNA"/>
</dbReference>
<keyword evidence="3" id="KW-1185">Reference proteome</keyword>
<evidence type="ECO:0000256" key="1">
    <source>
        <dbReference type="SAM" id="MobiDB-lite"/>
    </source>
</evidence>
<accession>A0AAE1VJJ9</accession>
<proteinExistence type="predicted"/>
<evidence type="ECO:0000313" key="2">
    <source>
        <dbReference type="EMBL" id="KAK4366131.1"/>
    </source>
</evidence>
<sequence>MTNKFTRARQYSKKTNKEISGQSWTDPLGRCKIELGITGLHYSSRGDHESINEMRSCSCERRFGTSKANLEFGLTGQPARAKNTHISNMWQTYTKTKVRLKQLDSLSRGVMSTTRHDLAPGFAPALCCGNFTPFCSAFLCCGIFDMVDERTLFSKTDQRVWNNILSVRYNDFLEKARCRARNDLEPELASPTSVSILYLLKFLNNCNLDSLSRGVRSTTRHDLAPGFAPPCAMAVEVSSYCMQRFGLYRKIVLDDGDLGGFNWEFGPVRLGKYLILEKNALPTIKDKIS</sequence>